<feature type="region of interest" description="Disordered" evidence="1">
    <location>
        <begin position="1"/>
        <end position="102"/>
    </location>
</feature>
<dbReference type="AlphaFoldDB" id="A0A392QNW0"/>
<dbReference type="Proteomes" id="UP000265520">
    <property type="component" value="Unassembled WGS sequence"/>
</dbReference>
<organism evidence="2 3">
    <name type="scientific">Trifolium medium</name>
    <dbReference type="NCBI Taxonomy" id="97028"/>
    <lineage>
        <taxon>Eukaryota</taxon>
        <taxon>Viridiplantae</taxon>
        <taxon>Streptophyta</taxon>
        <taxon>Embryophyta</taxon>
        <taxon>Tracheophyta</taxon>
        <taxon>Spermatophyta</taxon>
        <taxon>Magnoliopsida</taxon>
        <taxon>eudicotyledons</taxon>
        <taxon>Gunneridae</taxon>
        <taxon>Pentapetalae</taxon>
        <taxon>rosids</taxon>
        <taxon>fabids</taxon>
        <taxon>Fabales</taxon>
        <taxon>Fabaceae</taxon>
        <taxon>Papilionoideae</taxon>
        <taxon>50 kb inversion clade</taxon>
        <taxon>NPAAA clade</taxon>
        <taxon>Hologalegina</taxon>
        <taxon>IRL clade</taxon>
        <taxon>Trifolieae</taxon>
        <taxon>Trifolium</taxon>
    </lineage>
</organism>
<dbReference type="PANTHER" id="PTHR34805:SF1">
    <property type="entry name" value="PROTEIN MODIFIER OF SNC1 1"/>
    <property type="match status" value="1"/>
</dbReference>
<feature type="compositionally biased region" description="Basic and acidic residues" evidence="1">
    <location>
        <begin position="35"/>
        <end position="48"/>
    </location>
</feature>
<accession>A0A392QNW0</accession>
<comment type="caution">
    <text evidence="2">The sequence shown here is derived from an EMBL/GenBank/DDBJ whole genome shotgun (WGS) entry which is preliminary data.</text>
</comment>
<evidence type="ECO:0000313" key="3">
    <source>
        <dbReference type="Proteomes" id="UP000265520"/>
    </source>
</evidence>
<proteinExistence type="predicted"/>
<feature type="non-terminal residue" evidence="2">
    <location>
        <position position="1"/>
    </location>
</feature>
<feature type="compositionally biased region" description="Polar residues" evidence="1">
    <location>
        <begin position="55"/>
        <end position="85"/>
    </location>
</feature>
<feature type="compositionally biased region" description="Basic and acidic residues" evidence="1">
    <location>
        <begin position="1"/>
        <end position="10"/>
    </location>
</feature>
<evidence type="ECO:0000256" key="1">
    <source>
        <dbReference type="SAM" id="MobiDB-lite"/>
    </source>
</evidence>
<dbReference type="InterPro" id="IPR038808">
    <property type="entry name" value="MOS1-like"/>
</dbReference>
<feature type="compositionally biased region" description="Polar residues" evidence="1">
    <location>
        <begin position="11"/>
        <end position="22"/>
    </location>
</feature>
<protein>
    <submittedName>
        <fullName evidence="2">Putative modifier OF SNC1 1</fullName>
    </submittedName>
</protein>
<sequence length="183" mass="20100">NELDGKKEPTNWENSFTANPSYASWKDQPRMPVQESDHRRNVEMDLRRKSGQGKEASSQTSGNQGSISVNNAKSLERTGSFNKFDNISERKRDGVASNTLGIASRPFAHKDSTIFQKIELLNAKARANSFTKSKEERLNKFNAGSHVENEKSAGVVVLEATLATEVNNPTVRGVGAFGGEKNS</sequence>
<reference evidence="2 3" key="1">
    <citation type="journal article" date="2018" name="Front. Plant Sci.">
        <title>Red Clover (Trifolium pratense) and Zigzag Clover (T. medium) - A Picture of Genomic Similarities and Differences.</title>
        <authorList>
            <person name="Dluhosova J."/>
            <person name="Istvanek J."/>
            <person name="Nedelnik J."/>
            <person name="Repkova J."/>
        </authorList>
    </citation>
    <scope>NUCLEOTIDE SEQUENCE [LARGE SCALE GENOMIC DNA]</scope>
    <source>
        <strain evidence="3">cv. 10/8</strain>
        <tissue evidence="2">Leaf</tissue>
    </source>
</reference>
<dbReference type="EMBL" id="LXQA010148428">
    <property type="protein sequence ID" value="MCI25639.1"/>
    <property type="molecule type" value="Genomic_DNA"/>
</dbReference>
<keyword evidence="3" id="KW-1185">Reference proteome</keyword>
<evidence type="ECO:0000313" key="2">
    <source>
        <dbReference type="EMBL" id="MCI25639.1"/>
    </source>
</evidence>
<feature type="non-terminal residue" evidence="2">
    <location>
        <position position="183"/>
    </location>
</feature>
<dbReference type="GO" id="GO:0040029">
    <property type="term" value="P:epigenetic regulation of gene expression"/>
    <property type="evidence" value="ECO:0007669"/>
    <property type="project" value="TreeGrafter"/>
</dbReference>
<name>A0A392QNW0_9FABA</name>
<dbReference type="PANTHER" id="PTHR34805">
    <property type="entry name" value="PROTEIN MODIFIER OF SNC1 1"/>
    <property type="match status" value="1"/>
</dbReference>